<evidence type="ECO:0000256" key="2">
    <source>
        <dbReference type="ARBA" id="ARBA00023125"/>
    </source>
</evidence>
<evidence type="ECO:0000256" key="3">
    <source>
        <dbReference type="PROSITE-ProRule" id="PRU00169"/>
    </source>
</evidence>
<protein>
    <submittedName>
        <fullName evidence="6">Response regulator transcription factor</fullName>
    </submittedName>
</protein>
<dbReference type="InterPro" id="IPR001789">
    <property type="entry name" value="Sig_transdc_resp-reg_receiver"/>
</dbReference>
<dbReference type="InterPro" id="IPR036388">
    <property type="entry name" value="WH-like_DNA-bd_sf"/>
</dbReference>
<feature type="domain" description="Response regulatory" evidence="5">
    <location>
        <begin position="13"/>
        <end position="129"/>
    </location>
</feature>
<evidence type="ECO:0000256" key="1">
    <source>
        <dbReference type="ARBA" id="ARBA00022553"/>
    </source>
</evidence>
<comment type="caution">
    <text evidence="6">The sequence shown here is derived from an EMBL/GenBank/DDBJ whole genome shotgun (WGS) entry which is preliminary data.</text>
</comment>
<dbReference type="CDD" id="cd06170">
    <property type="entry name" value="LuxR_C_like"/>
    <property type="match status" value="1"/>
</dbReference>
<dbReference type="PRINTS" id="PR00038">
    <property type="entry name" value="HTHLUXR"/>
</dbReference>
<keyword evidence="1 3" id="KW-0597">Phosphoprotein</keyword>
<dbReference type="PANTHER" id="PTHR45566">
    <property type="entry name" value="HTH-TYPE TRANSCRIPTIONAL REGULATOR YHJB-RELATED"/>
    <property type="match status" value="1"/>
</dbReference>
<dbReference type="Pfam" id="PF00072">
    <property type="entry name" value="Response_reg"/>
    <property type="match status" value="1"/>
</dbReference>
<dbReference type="Gene3D" id="3.40.50.2300">
    <property type="match status" value="1"/>
</dbReference>
<feature type="domain" description="HTH luxR-type" evidence="4">
    <location>
        <begin position="147"/>
        <end position="212"/>
    </location>
</feature>
<dbReference type="SMART" id="SM00448">
    <property type="entry name" value="REC"/>
    <property type="match status" value="1"/>
</dbReference>
<dbReference type="InterPro" id="IPR058245">
    <property type="entry name" value="NreC/VraR/RcsB-like_REC"/>
</dbReference>
<dbReference type="SUPFAM" id="SSF46894">
    <property type="entry name" value="C-terminal effector domain of the bipartite response regulators"/>
    <property type="match status" value="1"/>
</dbReference>
<evidence type="ECO:0000259" key="4">
    <source>
        <dbReference type="PROSITE" id="PS50043"/>
    </source>
</evidence>
<dbReference type="Proteomes" id="UP001198571">
    <property type="component" value="Unassembled WGS sequence"/>
</dbReference>
<keyword evidence="7" id="KW-1185">Reference proteome</keyword>
<dbReference type="PROSITE" id="PS00622">
    <property type="entry name" value="HTH_LUXR_1"/>
    <property type="match status" value="1"/>
</dbReference>
<evidence type="ECO:0000313" key="7">
    <source>
        <dbReference type="Proteomes" id="UP001198571"/>
    </source>
</evidence>
<dbReference type="PROSITE" id="PS50043">
    <property type="entry name" value="HTH_LUXR_2"/>
    <property type="match status" value="1"/>
</dbReference>
<dbReference type="EMBL" id="JACDXX010000001">
    <property type="protein sequence ID" value="MCB5408741.1"/>
    <property type="molecule type" value="Genomic_DNA"/>
</dbReference>
<dbReference type="PROSITE" id="PS50110">
    <property type="entry name" value="RESPONSE_REGULATORY"/>
    <property type="match status" value="1"/>
</dbReference>
<reference evidence="6 7" key="1">
    <citation type="submission" date="2020-07" db="EMBL/GenBank/DDBJ databases">
        <title>Pseudogemmobacter sp. nov., isolated from poultry manure in Taiwan.</title>
        <authorList>
            <person name="Lin S.-Y."/>
            <person name="Tang Y.-S."/>
            <person name="Young C.-C."/>
        </authorList>
    </citation>
    <scope>NUCLEOTIDE SEQUENCE [LARGE SCALE GENOMIC DNA]</scope>
    <source>
        <strain evidence="6 7">CC-YST710</strain>
    </source>
</reference>
<keyword evidence="2" id="KW-0238">DNA-binding</keyword>
<dbReference type="RefSeq" id="WP_226933642.1">
    <property type="nucleotide sequence ID" value="NZ_JACDXX010000001.1"/>
</dbReference>
<dbReference type="InterPro" id="IPR000792">
    <property type="entry name" value="Tscrpt_reg_LuxR_C"/>
</dbReference>
<dbReference type="PANTHER" id="PTHR45566:SF1">
    <property type="entry name" value="HTH-TYPE TRANSCRIPTIONAL REGULATOR YHJB-RELATED"/>
    <property type="match status" value="1"/>
</dbReference>
<dbReference type="InterPro" id="IPR051015">
    <property type="entry name" value="EvgA-like"/>
</dbReference>
<dbReference type="InterPro" id="IPR016032">
    <property type="entry name" value="Sig_transdc_resp-reg_C-effctor"/>
</dbReference>
<dbReference type="InterPro" id="IPR011006">
    <property type="entry name" value="CheY-like_superfamily"/>
</dbReference>
<dbReference type="CDD" id="cd17535">
    <property type="entry name" value="REC_NarL-like"/>
    <property type="match status" value="1"/>
</dbReference>
<proteinExistence type="predicted"/>
<dbReference type="SMART" id="SM00421">
    <property type="entry name" value="HTH_LUXR"/>
    <property type="match status" value="1"/>
</dbReference>
<feature type="modified residue" description="4-aspartylphosphate" evidence="3">
    <location>
        <position position="64"/>
    </location>
</feature>
<evidence type="ECO:0000259" key="5">
    <source>
        <dbReference type="PROSITE" id="PS50110"/>
    </source>
</evidence>
<accession>A0ABS8CH73</accession>
<dbReference type="Gene3D" id="1.10.10.10">
    <property type="entry name" value="Winged helix-like DNA-binding domain superfamily/Winged helix DNA-binding domain"/>
    <property type="match status" value="1"/>
</dbReference>
<name>A0ABS8CH73_9RHOB</name>
<organism evidence="6 7">
    <name type="scientific">Pseudogemmobacter faecipullorum</name>
    <dbReference type="NCBI Taxonomy" id="2755041"/>
    <lineage>
        <taxon>Bacteria</taxon>
        <taxon>Pseudomonadati</taxon>
        <taxon>Pseudomonadota</taxon>
        <taxon>Alphaproteobacteria</taxon>
        <taxon>Rhodobacterales</taxon>
        <taxon>Paracoccaceae</taxon>
        <taxon>Pseudogemmobacter</taxon>
    </lineage>
</organism>
<evidence type="ECO:0000313" key="6">
    <source>
        <dbReference type="EMBL" id="MCB5408741.1"/>
    </source>
</evidence>
<sequence>METDETSGAAGLSVLIADDHTLILEIIGLVLENTPDITLTTAISVDGAIEKMRAHGPFDLILLDLDMPGMNGGETLRQISGLNAGRPVGIITGGPTPRVIEEMSRNGAAGVVPKTTSMKSLTNAIRFMAAGERYFPLELMQEQKAAQNAFVSPLSEREVSVLHELADGKPNREIGENLKLAEATVKMHVKSICRKLGVSNRTQAVIAARNLKLV</sequence>
<dbReference type="Pfam" id="PF00196">
    <property type="entry name" value="GerE"/>
    <property type="match status" value="1"/>
</dbReference>
<dbReference type="SUPFAM" id="SSF52172">
    <property type="entry name" value="CheY-like"/>
    <property type="match status" value="1"/>
</dbReference>
<gene>
    <name evidence="6" type="ORF">H0485_01795</name>
</gene>